<evidence type="ECO:0000259" key="3">
    <source>
        <dbReference type="PROSITE" id="PS51831"/>
    </source>
</evidence>
<keyword evidence="1" id="KW-0378">Hydrolase</keyword>
<dbReference type="InterPro" id="IPR006674">
    <property type="entry name" value="HD_domain"/>
</dbReference>
<dbReference type="PANTHER" id="PTHR35795">
    <property type="entry name" value="SLR1885 PROTEIN"/>
    <property type="match status" value="1"/>
</dbReference>
<name>A0AAQ1MF32_9FIRM</name>
<evidence type="ECO:0000313" key="4">
    <source>
        <dbReference type="EMBL" id="SHG45526.1"/>
    </source>
</evidence>
<protein>
    <submittedName>
        <fullName evidence="4">DGTPase</fullName>
    </submittedName>
</protein>
<dbReference type="PANTHER" id="PTHR35795:SF1">
    <property type="entry name" value="BIS(5'-NUCLEOSYL)-TETRAPHOSPHATASE, SYMMETRICAL"/>
    <property type="match status" value="1"/>
</dbReference>
<dbReference type="Pfam" id="PF13286">
    <property type="entry name" value="HD_assoc"/>
    <property type="match status" value="1"/>
</dbReference>
<dbReference type="Proteomes" id="UP000184089">
    <property type="component" value="Unassembled WGS sequence"/>
</dbReference>
<dbReference type="InterPro" id="IPR051094">
    <property type="entry name" value="Diverse_Catalytic_Enzymes"/>
</dbReference>
<dbReference type="AlphaFoldDB" id="A0AAQ1MF32"/>
<dbReference type="NCBIfam" id="TIGR01353">
    <property type="entry name" value="dGTP_triPase"/>
    <property type="match status" value="1"/>
</dbReference>
<sequence length="337" mass="38400">MKMTVCEMTQRIERETLSPHASLSEESRGRRVPAPEDGIRTPYARDRDRILHCKSFRRLKHKTQVFLSPQGDHYRTRLTHTLEVSQIARTIARGLRLNEDLTEAIALGHDLGHTPFGHAGERTLNELAPFGYKHYLQSVRVVERLEKEGRGLNLTFETKNGIACHTRGKDACTLEGRVVRFADKIAYINHDIEDAITAGILEENELPYDCVAVLGRGKNPRITTMVRSLLENSGEDIRMGPEVYRAFDALHRFMYQVVYTNSAAKKEEGKACELVALLYGHLVKHPEKMPDFYRQIARDEGAERAAVDYISGMTDGYAVTAFERIFVPRSWRLEDSL</sequence>
<feature type="domain" description="HD" evidence="3">
    <location>
        <begin position="77"/>
        <end position="188"/>
    </location>
</feature>
<gene>
    <name evidence="4" type="ORF">SAMN05444424_2442</name>
</gene>
<evidence type="ECO:0000256" key="1">
    <source>
        <dbReference type="ARBA" id="ARBA00022801"/>
    </source>
</evidence>
<dbReference type="CDD" id="cd00077">
    <property type="entry name" value="HDc"/>
    <property type="match status" value="1"/>
</dbReference>
<dbReference type="Pfam" id="PF01966">
    <property type="entry name" value="HD"/>
    <property type="match status" value="1"/>
</dbReference>
<dbReference type="Gene3D" id="1.10.3210.10">
    <property type="entry name" value="Hypothetical protein af1432"/>
    <property type="match status" value="1"/>
</dbReference>
<feature type="region of interest" description="Disordered" evidence="2">
    <location>
        <begin position="11"/>
        <end position="41"/>
    </location>
</feature>
<dbReference type="SMART" id="SM00471">
    <property type="entry name" value="HDc"/>
    <property type="match status" value="1"/>
</dbReference>
<dbReference type="GO" id="GO:0016793">
    <property type="term" value="F:triphosphoric monoester hydrolase activity"/>
    <property type="evidence" value="ECO:0007669"/>
    <property type="project" value="InterPro"/>
</dbReference>
<evidence type="ECO:0000313" key="5">
    <source>
        <dbReference type="Proteomes" id="UP000184089"/>
    </source>
</evidence>
<dbReference type="SUPFAM" id="SSF109604">
    <property type="entry name" value="HD-domain/PDEase-like"/>
    <property type="match status" value="1"/>
</dbReference>
<dbReference type="InterPro" id="IPR026875">
    <property type="entry name" value="PHydrolase_assoc_dom"/>
</dbReference>
<evidence type="ECO:0000256" key="2">
    <source>
        <dbReference type="SAM" id="MobiDB-lite"/>
    </source>
</evidence>
<proteinExistence type="predicted"/>
<dbReference type="InterPro" id="IPR003607">
    <property type="entry name" value="HD/PDEase_dom"/>
</dbReference>
<accession>A0AAQ1MF32</accession>
<organism evidence="4 5">
    <name type="scientific">Bittarella massiliensis</name>
    <name type="common">ex Durand et al. 2017</name>
    <dbReference type="NCBI Taxonomy" id="1720313"/>
    <lineage>
        <taxon>Bacteria</taxon>
        <taxon>Bacillati</taxon>
        <taxon>Bacillota</taxon>
        <taxon>Clostridia</taxon>
        <taxon>Eubacteriales</taxon>
        <taxon>Oscillospiraceae</taxon>
        <taxon>Bittarella (ex Durand et al. 2017)</taxon>
    </lineage>
</organism>
<dbReference type="NCBIfam" id="NF002327">
    <property type="entry name" value="PRK01286.1-2"/>
    <property type="match status" value="1"/>
</dbReference>
<comment type="caution">
    <text evidence="4">The sequence shown here is derived from an EMBL/GenBank/DDBJ whole genome shotgun (WGS) entry which is preliminary data.</text>
</comment>
<reference evidence="5" key="1">
    <citation type="submission" date="2016-11" db="EMBL/GenBank/DDBJ databases">
        <authorList>
            <person name="Jaros S."/>
            <person name="Januszkiewicz K."/>
            <person name="Wedrychowicz H."/>
        </authorList>
    </citation>
    <scope>NUCLEOTIDE SEQUENCE [LARGE SCALE GENOMIC DNA]</scope>
    <source>
        <strain evidence="5">DSM 4029</strain>
    </source>
</reference>
<dbReference type="EMBL" id="FQVY01000004">
    <property type="protein sequence ID" value="SHG45526.1"/>
    <property type="molecule type" value="Genomic_DNA"/>
</dbReference>
<dbReference type="PROSITE" id="PS51831">
    <property type="entry name" value="HD"/>
    <property type="match status" value="1"/>
</dbReference>
<dbReference type="InterPro" id="IPR006261">
    <property type="entry name" value="dGTPase"/>
</dbReference>